<dbReference type="GO" id="GO:0006683">
    <property type="term" value="P:galactosylceramide catabolic process"/>
    <property type="evidence" value="ECO:0007669"/>
    <property type="project" value="InterPro"/>
</dbReference>
<keyword evidence="6" id="KW-0442">Lipid degradation</keyword>
<keyword evidence="8" id="KW-1015">Disulfide bond</keyword>
<dbReference type="Pfam" id="PF21708">
    <property type="entry name" value="Glyco_hydro_59_C"/>
    <property type="match status" value="1"/>
</dbReference>
<evidence type="ECO:0000256" key="5">
    <source>
        <dbReference type="ARBA" id="ARBA00022919"/>
    </source>
</evidence>
<evidence type="ECO:0000256" key="6">
    <source>
        <dbReference type="ARBA" id="ARBA00022963"/>
    </source>
</evidence>
<evidence type="ECO:0000256" key="8">
    <source>
        <dbReference type="ARBA" id="ARBA00023157"/>
    </source>
</evidence>
<dbReference type="PRINTS" id="PR00850">
    <property type="entry name" value="GLHYDRLASE59"/>
</dbReference>
<evidence type="ECO:0000256" key="1">
    <source>
        <dbReference type="ARBA" id="ARBA00005637"/>
    </source>
</evidence>
<dbReference type="InterPro" id="IPR049161">
    <property type="entry name" value="GH59_cat"/>
</dbReference>
<evidence type="ECO:0000256" key="7">
    <source>
        <dbReference type="ARBA" id="ARBA00023098"/>
    </source>
</evidence>
<evidence type="ECO:0000256" key="11">
    <source>
        <dbReference type="ARBA" id="ARBA00033098"/>
    </source>
</evidence>
<feature type="domain" description="Glycosyl hydrolase family 59 C-terminal lectin" evidence="15">
    <location>
        <begin position="505"/>
        <end position="604"/>
    </location>
</feature>
<keyword evidence="17" id="KW-1185">Reference proteome</keyword>
<dbReference type="GO" id="GO:0005764">
    <property type="term" value="C:lysosome"/>
    <property type="evidence" value="ECO:0007669"/>
    <property type="project" value="TreeGrafter"/>
</dbReference>
<evidence type="ECO:0000256" key="9">
    <source>
        <dbReference type="ARBA" id="ARBA00023180"/>
    </source>
</evidence>
<protein>
    <recommendedName>
        <fullName evidence="2">galactosylceramidase</fullName>
        <ecNumber evidence="2">3.2.1.46</ecNumber>
    </recommendedName>
    <alternativeName>
        <fullName evidence="11">Galactosylceramidase</fullName>
    </alternativeName>
</protein>
<dbReference type="InterPro" id="IPR049162">
    <property type="entry name" value="GH59_C"/>
</dbReference>
<proteinExistence type="inferred from homology"/>
<dbReference type="FunFam" id="3.20.20.70:FF:000091">
    <property type="entry name" value="galactocerebrosidase precursor"/>
    <property type="match status" value="1"/>
</dbReference>
<dbReference type="GO" id="GO:0004336">
    <property type="term" value="F:galactosylceramidase activity"/>
    <property type="evidence" value="ECO:0007669"/>
    <property type="project" value="UniProtKB-EC"/>
</dbReference>
<accession>A0AAD9L3L2</accession>
<feature type="domain" description="Glycosyl hydrolase family 59 catalytic" evidence="13">
    <location>
        <begin position="49"/>
        <end position="342"/>
    </location>
</feature>
<comment type="caution">
    <text evidence="16">The sequence shown here is derived from an EMBL/GenBank/DDBJ whole genome shotgun (WGS) entry which is preliminary data.</text>
</comment>
<feature type="active site" description="Proton donor/acceptor" evidence="12">
    <location>
        <position position="192"/>
    </location>
</feature>
<dbReference type="Proteomes" id="UP001209878">
    <property type="component" value="Unassembled WGS sequence"/>
</dbReference>
<feature type="active site" description="Nucleophile" evidence="12">
    <location>
        <position position="267"/>
    </location>
</feature>
<dbReference type="PANTHER" id="PTHR15172:SF1">
    <property type="entry name" value="GALACTOCEREBROSIDASE"/>
    <property type="match status" value="1"/>
</dbReference>
<dbReference type="Gene3D" id="2.60.120.560">
    <property type="entry name" value="Exo-inulinase, domain 1"/>
    <property type="match status" value="1"/>
</dbReference>
<organism evidence="16 17">
    <name type="scientific">Ridgeia piscesae</name>
    <name type="common">Tubeworm</name>
    <dbReference type="NCBI Taxonomy" id="27915"/>
    <lineage>
        <taxon>Eukaryota</taxon>
        <taxon>Metazoa</taxon>
        <taxon>Spiralia</taxon>
        <taxon>Lophotrochozoa</taxon>
        <taxon>Annelida</taxon>
        <taxon>Polychaeta</taxon>
        <taxon>Sedentaria</taxon>
        <taxon>Canalipalpata</taxon>
        <taxon>Sabellida</taxon>
        <taxon>Siboglinidae</taxon>
        <taxon>Ridgeia</taxon>
    </lineage>
</organism>
<evidence type="ECO:0000256" key="12">
    <source>
        <dbReference type="PIRSR" id="PIRSR601286-50"/>
    </source>
</evidence>
<evidence type="ECO:0000256" key="3">
    <source>
        <dbReference type="ARBA" id="ARBA00022729"/>
    </source>
</evidence>
<dbReference type="Gene3D" id="3.20.20.80">
    <property type="entry name" value="Glycosidases"/>
    <property type="match status" value="1"/>
</dbReference>
<dbReference type="Pfam" id="PF17387">
    <property type="entry name" value="Glyco_hydro_59M"/>
    <property type="match status" value="1"/>
</dbReference>
<dbReference type="Gene3D" id="3.20.20.70">
    <property type="entry name" value="Aldolase class I"/>
    <property type="match status" value="1"/>
</dbReference>
<keyword evidence="3" id="KW-0732">Signal</keyword>
<dbReference type="PANTHER" id="PTHR15172">
    <property type="entry name" value="GALACTOCEREBROSIDASE"/>
    <property type="match status" value="1"/>
</dbReference>
<keyword evidence="4" id="KW-0378">Hydrolase</keyword>
<evidence type="ECO:0000256" key="10">
    <source>
        <dbReference type="ARBA" id="ARBA00023295"/>
    </source>
</evidence>
<dbReference type="EC" id="3.2.1.46" evidence="2"/>
<name>A0AAD9L3L2_RIDPI</name>
<reference evidence="16" key="1">
    <citation type="journal article" date="2023" name="Mol. Biol. Evol.">
        <title>Third-Generation Sequencing Reveals the Adaptive Role of the Epigenome in Three Deep-Sea Polychaetes.</title>
        <authorList>
            <person name="Perez M."/>
            <person name="Aroh O."/>
            <person name="Sun Y."/>
            <person name="Lan Y."/>
            <person name="Juniper S.K."/>
            <person name="Young C.R."/>
            <person name="Angers B."/>
            <person name="Qian P.Y."/>
        </authorList>
    </citation>
    <scope>NUCLEOTIDE SEQUENCE</scope>
    <source>
        <strain evidence="16">R07B-5</strain>
    </source>
</reference>
<evidence type="ECO:0000256" key="4">
    <source>
        <dbReference type="ARBA" id="ARBA00022801"/>
    </source>
</evidence>
<dbReference type="AlphaFoldDB" id="A0AAD9L3L2"/>
<evidence type="ECO:0000259" key="13">
    <source>
        <dbReference type="Pfam" id="PF02057"/>
    </source>
</evidence>
<dbReference type="GO" id="GO:0016020">
    <property type="term" value="C:membrane"/>
    <property type="evidence" value="ECO:0007669"/>
    <property type="project" value="GOC"/>
</dbReference>
<keyword evidence="5" id="KW-0746">Sphingolipid metabolism</keyword>
<evidence type="ECO:0000259" key="15">
    <source>
        <dbReference type="Pfam" id="PF21708"/>
    </source>
</evidence>
<keyword evidence="10" id="KW-0326">Glycosidase</keyword>
<feature type="domain" description="Glycosyl hydrolase family 59 central" evidence="14">
    <location>
        <begin position="355"/>
        <end position="469"/>
    </location>
</feature>
<dbReference type="EMBL" id="JAODUO010000353">
    <property type="protein sequence ID" value="KAK2182461.1"/>
    <property type="molecule type" value="Genomic_DNA"/>
</dbReference>
<evidence type="ECO:0000313" key="17">
    <source>
        <dbReference type="Proteomes" id="UP001209878"/>
    </source>
</evidence>
<evidence type="ECO:0000256" key="2">
    <source>
        <dbReference type="ARBA" id="ARBA00012657"/>
    </source>
</evidence>
<sequence>MVLNRKCRGGFLDIFTNTTTVLYVWLFSLTLGHAHVYIVDDYEGLGRRFDGIGGLSGGGATSKLLVNYAEPQRSQILDYLFKPQFAASLQILKVEIGGDSQSTDGTESSHMHESWDENYQRGYEWWLMREAKKRNPDIKLYGLPWTFPGWLGGKTANPYSNPYRTADYIVRWVLGARTHYGLSIDYIGIWNERAYNTKYIKVLRASLDKNNLSNVTVVAADGSWGISGDILKDQTLAQAVGVIGVHYPGTVTTNASLQTNKTLWSSEDYSTFNDNVGAGCWGRILNQNYVNGFMTSTISWNLIASYYNALPFGRDGLMTAVQPWSGHYVVESPIWVTAHTSQFTKTGWHYLPHGHGVGALQGGGSYVSWLCPQRRHFTMVLETMSHNHSLCIRPALPGYNVQPQRATFSLKGSMRNITKLHVWYSKLGFKDAETVLFKELNPIQVENGVFSIDLAVDTIHTLTTWTKGQKGSYPTPPPPAPFTLPYKDDFESYAEFNEAFNFAPQVGVWEVRRTNDRHHGNVNRQVILHQPCDWCTNRIPINIGGNYKWTNLLQQIDVFVPSVNGTDGVFLAQHVSRGGCSSDKAKGIFFFIFPDSRAFVLSTDPSIITIIIIVTLCP</sequence>
<keyword evidence="7" id="KW-0443">Lipid metabolism</keyword>
<keyword evidence="9" id="KW-0325">Glycoprotein</keyword>
<dbReference type="InterPro" id="IPR013785">
    <property type="entry name" value="Aldolase_TIM"/>
</dbReference>
<evidence type="ECO:0000259" key="14">
    <source>
        <dbReference type="Pfam" id="PF17387"/>
    </source>
</evidence>
<dbReference type="InterPro" id="IPR001286">
    <property type="entry name" value="Glyco_hydro_59"/>
</dbReference>
<comment type="similarity">
    <text evidence="1">Belongs to the glycosyl hydrolase 59 family.</text>
</comment>
<dbReference type="InterPro" id="IPR017853">
    <property type="entry name" value="GH"/>
</dbReference>
<evidence type="ECO:0000313" key="16">
    <source>
        <dbReference type="EMBL" id="KAK2182461.1"/>
    </source>
</evidence>
<dbReference type="SUPFAM" id="SSF51445">
    <property type="entry name" value="(Trans)glycosidases"/>
    <property type="match status" value="1"/>
</dbReference>
<dbReference type="InterPro" id="IPR035394">
    <property type="entry name" value="Glyco_hydro_59_dom"/>
</dbReference>
<dbReference type="Pfam" id="PF02057">
    <property type="entry name" value="Glyco_hydro_59"/>
    <property type="match status" value="1"/>
</dbReference>
<dbReference type="FunFam" id="3.20.20.80:FF:000026">
    <property type="entry name" value="galactocerebrosidase precursor"/>
    <property type="match status" value="1"/>
</dbReference>
<gene>
    <name evidence="16" type="ORF">NP493_353g05016</name>
</gene>